<organism evidence="2 3">
    <name type="scientific">Coprinellus micaceus</name>
    <name type="common">Glistening ink-cap mushroom</name>
    <name type="synonym">Coprinus micaceus</name>
    <dbReference type="NCBI Taxonomy" id="71717"/>
    <lineage>
        <taxon>Eukaryota</taxon>
        <taxon>Fungi</taxon>
        <taxon>Dikarya</taxon>
        <taxon>Basidiomycota</taxon>
        <taxon>Agaricomycotina</taxon>
        <taxon>Agaricomycetes</taxon>
        <taxon>Agaricomycetidae</taxon>
        <taxon>Agaricales</taxon>
        <taxon>Agaricineae</taxon>
        <taxon>Psathyrellaceae</taxon>
        <taxon>Coprinellus</taxon>
    </lineage>
</organism>
<dbReference type="OrthoDB" id="10561453at2759"/>
<comment type="caution">
    <text evidence="2">The sequence shown here is derived from an EMBL/GenBank/DDBJ whole genome shotgun (WGS) entry which is preliminary data.</text>
</comment>
<protein>
    <submittedName>
        <fullName evidence="2">Uncharacterized protein</fullName>
    </submittedName>
</protein>
<reference evidence="2 3" key="1">
    <citation type="journal article" date="2019" name="Nat. Ecol. Evol.">
        <title>Megaphylogeny resolves global patterns of mushroom evolution.</title>
        <authorList>
            <person name="Varga T."/>
            <person name="Krizsan K."/>
            <person name="Foldi C."/>
            <person name="Dima B."/>
            <person name="Sanchez-Garcia M."/>
            <person name="Sanchez-Ramirez S."/>
            <person name="Szollosi G.J."/>
            <person name="Szarkandi J.G."/>
            <person name="Papp V."/>
            <person name="Albert L."/>
            <person name="Andreopoulos W."/>
            <person name="Angelini C."/>
            <person name="Antonin V."/>
            <person name="Barry K.W."/>
            <person name="Bougher N.L."/>
            <person name="Buchanan P."/>
            <person name="Buyck B."/>
            <person name="Bense V."/>
            <person name="Catcheside P."/>
            <person name="Chovatia M."/>
            <person name="Cooper J."/>
            <person name="Damon W."/>
            <person name="Desjardin D."/>
            <person name="Finy P."/>
            <person name="Geml J."/>
            <person name="Haridas S."/>
            <person name="Hughes K."/>
            <person name="Justo A."/>
            <person name="Karasinski D."/>
            <person name="Kautmanova I."/>
            <person name="Kiss B."/>
            <person name="Kocsube S."/>
            <person name="Kotiranta H."/>
            <person name="LaButti K.M."/>
            <person name="Lechner B.E."/>
            <person name="Liimatainen K."/>
            <person name="Lipzen A."/>
            <person name="Lukacs Z."/>
            <person name="Mihaltcheva S."/>
            <person name="Morgado L.N."/>
            <person name="Niskanen T."/>
            <person name="Noordeloos M.E."/>
            <person name="Ohm R.A."/>
            <person name="Ortiz-Santana B."/>
            <person name="Ovrebo C."/>
            <person name="Racz N."/>
            <person name="Riley R."/>
            <person name="Savchenko A."/>
            <person name="Shiryaev A."/>
            <person name="Soop K."/>
            <person name="Spirin V."/>
            <person name="Szebenyi C."/>
            <person name="Tomsovsky M."/>
            <person name="Tulloss R.E."/>
            <person name="Uehling J."/>
            <person name="Grigoriev I.V."/>
            <person name="Vagvolgyi C."/>
            <person name="Papp T."/>
            <person name="Martin F.M."/>
            <person name="Miettinen O."/>
            <person name="Hibbett D.S."/>
            <person name="Nagy L.G."/>
        </authorList>
    </citation>
    <scope>NUCLEOTIDE SEQUENCE [LARGE SCALE GENOMIC DNA]</scope>
    <source>
        <strain evidence="2 3">FP101781</strain>
    </source>
</reference>
<feature type="region of interest" description="Disordered" evidence="1">
    <location>
        <begin position="1"/>
        <end position="77"/>
    </location>
</feature>
<dbReference type="AlphaFoldDB" id="A0A4Y7SXX7"/>
<feature type="compositionally biased region" description="Basic and acidic residues" evidence="1">
    <location>
        <begin position="45"/>
        <end position="60"/>
    </location>
</feature>
<feature type="compositionally biased region" description="Acidic residues" evidence="1">
    <location>
        <begin position="66"/>
        <end position="77"/>
    </location>
</feature>
<accession>A0A4Y7SXX7</accession>
<evidence type="ECO:0000313" key="3">
    <source>
        <dbReference type="Proteomes" id="UP000298030"/>
    </source>
</evidence>
<evidence type="ECO:0000256" key="1">
    <source>
        <dbReference type="SAM" id="MobiDB-lite"/>
    </source>
</evidence>
<evidence type="ECO:0000313" key="2">
    <source>
        <dbReference type="EMBL" id="TEB26488.1"/>
    </source>
</evidence>
<feature type="compositionally biased region" description="Basic and acidic residues" evidence="1">
    <location>
        <begin position="20"/>
        <end position="35"/>
    </location>
</feature>
<dbReference type="EMBL" id="QPFP01000048">
    <property type="protein sequence ID" value="TEB26488.1"/>
    <property type="molecule type" value="Genomic_DNA"/>
</dbReference>
<keyword evidence="3" id="KW-1185">Reference proteome</keyword>
<proteinExistence type="predicted"/>
<gene>
    <name evidence="2" type="ORF">FA13DRAFT_1737418</name>
</gene>
<name>A0A4Y7SXX7_COPMI</name>
<sequence length="77" mass="8178">MAALPSLAGPSLSMASTPTLERDDPMDGTSRRGAVDEDMDDYDDDARRGEMSGSGGEERPGNGAVESEDEDDWGGRR</sequence>
<dbReference type="Proteomes" id="UP000298030">
    <property type="component" value="Unassembled WGS sequence"/>
</dbReference>